<keyword evidence="4" id="KW-0676">Redox-active center</keyword>
<protein>
    <recommendedName>
        <fullName evidence="6">Thioredoxin domain-containing protein</fullName>
    </recommendedName>
</protein>
<organism evidence="7 8">
    <name type="scientific">Belliella aquatica</name>
    <dbReference type="NCBI Taxonomy" id="1323734"/>
    <lineage>
        <taxon>Bacteria</taxon>
        <taxon>Pseudomonadati</taxon>
        <taxon>Bacteroidota</taxon>
        <taxon>Cytophagia</taxon>
        <taxon>Cytophagales</taxon>
        <taxon>Cyclobacteriaceae</taxon>
        <taxon>Belliella</taxon>
    </lineage>
</organism>
<dbReference type="InterPro" id="IPR013766">
    <property type="entry name" value="Thioredoxin_domain"/>
</dbReference>
<evidence type="ECO:0000313" key="8">
    <source>
        <dbReference type="Proteomes" id="UP000635885"/>
    </source>
</evidence>
<evidence type="ECO:0000259" key="6">
    <source>
        <dbReference type="PROSITE" id="PS51352"/>
    </source>
</evidence>
<dbReference type="RefSeq" id="WP_188439085.1">
    <property type="nucleotide sequence ID" value="NZ_BMFD01000001.1"/>
</dbReference>
<evidence type="ECO:0000313" key="7">
    <source>
        <dbReference type="EMBL" id="GGC28128.1"/>
    </source>
</evidence>
<evidence type="ECO:0000256" key="4">
    <source>
        <dbReference type="ARBA" id="ARBA00023284"/>
    </source>
</evidence>
<keyword evidence="5" id="KW-0732">Signal</keyword>
<comment type="caution">
    <text evidence="7">The sequence shown here is derived from an EMBL/GenBank/DDBJ whole genome shotgun (WGS) entry which is preliminary data.</text>
</comment>
<keyword evidence="3" id="KW-1015">Disulfide bond</keyword>
<sequence>MNIILKLSKLTLFLFLGLFFSLTVKAQDYSESYVNYMSGLENYVQNDLYGKVSSVLYDVEDAPSKEDFISFVKEIQKEMNQFYLDNAGELMEDEKSVAASFTHTMLVQLGELYLDRAQEMEVEERLVFLKEYLSKTNLDQDIKNLTDDLARSLMMAMHSAMKIPFGMPNTDVADQIKSISGDQGELFAASSIMNDMLMLTGSYEDSERAVSDFSKNYTNSTHLAKLKDGLISLEKLKTGSVVEDFSFVNLEGEKVSLSEYKDKVIYLDLWASWCGPCINTFRTKTPDFEKQLREHEDIVLMYVSVDDQQAPWKNYLDKNPMRGVHVYTGKGFEADIMKYFKVWGIPRYLIIGKDNKLVNANAPRPGDDAVAALLEAKGA</sequence>
<keyword evidence="2" id="KW-0201">Cytochrome c-type biogenesis</keyword>
<dbReference type="PROSITE" id="PS51352">
    <property type="entry name" value="THIOREDOXIN_2"/>
    <property type="match status" value="1"/>
</dbReference>
<keyword evidence="8" id="KW-1185">Reference proteome</keyword>
<evidence type="ECO:0000256" key="3">
    <source>
        <dbReference type="ARBA" id="ARBA00023157"/>
    </source>
</evidence>
<name>A0ABQ1LX36_9BACT</name>
<evidence type="ECO:0000256" key="1">
    <source>
        <dbReference type="ARBA" id="ARBA00004196"/>
    </source>
</evidence>
<feature type="chain" id="PRO_5046143915" description="Thioredoxin domain-containing protein" evidence="5">
    <location>
        <begin position="27"/>
        <end position="379"/>
    </location>
</feature>
<dbReference type="Proteomes" id="UP000635885">
    <property type="component" value="Unassembled WGS sequence"/>
</dbReference>
<proteinExistence type="predicted"/>
<dbReference type="Pfam" id="PF13905">
    <property type="entry name" value="Thioredoxin_8"/>
    <property type="match status" value="1"/>
</dbReference>
<dbReference type="CDD" id="cd02966">
    <property type="entry name" value="TlpA_like_family"/>
    <property type="match status" value="1"/>
</dbReference>
<gene>
    <name evidence="7" type="ORF">GCM10010993_03940</name>
</gene>
<accession>A0ABQ1LX36</accession>
<reference evidence="8" key="1">
    <citation type="journal article" date="2019" name="Int. J. Syst. Evol. Microbiol.">
        <title>The Global Catalogue of Microorganisms (GCM) 10K type strain sequencing project: providing services to taxonomists for standard genome sequencing and annotation.</title>
        <authorList>
            <consortium name="The Broad Institute Genomics Platform"/>
            <consortium name="The Broad Institute Genome Sequencing Center for Infectious Disease"/>
            <person name="Wu L."/>
            <person name="Ma J."/>
        </authorList>
    </citation>
    <scope>NUCLEOTIDE SEQUENCE [LARGE SCALE GENOMIC DNA]</scope>
    <source>
        <strain evidence="8">CGMCC 1.12479</strain>
    </source>
</reference>
<dbReference type="PANTHER" id="PTHR42852">
    <property type="entry name" value="THIOL:DISULFIDE INTERCHANGE PROTEIN DSBE"/>
    <property type="match status" value="1"/>
</dbReference>
<feature type="domain" description="Thioredoxin" evidence="6">
    <location>
        <begin position="236"/>
        <end position="379"/>
    </location>
</feature>
<evidence type="ECO:0000256" key="5">
    <source>
        <dbReference type="SAM" id="SignalP"/>
    </source>
</evidence>
<feature type="signal peptide" evidence="5">
    <location>
        <begin position="1"/>
        <end position="26"/>
    </location>
</feature>
<dbReference type="EMBL" id="BMFD01000001">
    <property type="protein sequence ID" value="GGC28128.1"/>
    <property type="molecule type" value="Genomic_DNA"/>
</dbReference>
<dbReference type="InterPro" id="IPR012336">
    <property type="entry name" value="Thioredoxin-like_fold"/>
</dbReference>
<dbReference type="SUPFAM" id="SSF52833">
    <property type="entry name" value="Thioredoxin-like"/>
    <property type="match status" value="1"/>
</dbReference>
<dbReference type="InterPro" id="IPR036249">
    <property type="entry name" value="Thioredoxin-like_sf"/>
</dbReference>
<comment type="subcellular location">
    <subcellularLocation>
        <location evidence="1">Cell envelope</location>
    </subcellularLocation>
</comment>
<dbReference type="InterPro" id="IPR050553">
    <property type="entry name" value="Thioredoxin_ResA/DsbE_sf"/>
</dbReference>
<evidence type="ECO:0000256" key="2">
    <source>
        <dbReference type="ARBA" id="ARBA00022748"/>
    </source>
</evidence>
<dbReference type="PANTHER" id="PTHR42852:SF6">
    <property type="entry name" value="THIOL:DISULFIDE INTERCHANGE PROTEIN DSBE"/>
    <property type="match status" value="1"/>
</dbReference>
<dbReference type="Gene3D" id="3.40.30.10">
    <property type="entry name" value="Glutaredoxin"/>
    <property type="match status" value="1"/>
</dbReference>